<accession>A0A7G9WFW6</accession>
<dbReference type="InterPro" id="IPR003848">
    <property type="entry name" value="DUF218"/>
</dbReference>
<feature type="transmembrane region" description="Helical" evidence="1">
    <location>
        <begin position="84"/>
        <end position="104"/>
    </location>
</feature>
<dbReference type="InterPro" id="IPR051599">
    <property type="entry name" value="Cell_Envelope_Assoc"/>
</dbReference>
<evidence type="ECO:0000313" key="4">
    <source>
        <dbReference type="Proteomes" id="UP000516046"/>
    </source>
</evidence>
<keyword evidence="1" id="KW-1133">Transmembrane helix</keyword>
<dbReference type="GO" id="GO:0043164">
    <property type="term" value="P:Gram-negative-bacterium-type cell wall biogenesis"/>
    <property type="evidence" value="ECO:0007669"/>
    <property type="project" value="TreeGrafter"/>
</dbReference>
<keyword evidence="4" id="KW-1185">Reference proteome</keyword>
<dbReference type="GO" id="GO:0000270">
    <property type="term" value="P:peptidoglycan metabolic process"/>
    <property type="evidence" value="ECO:0007669"/>
    <property type="project" value="TreeGrafter"/>
</dbReference>
<dbReference type="PANTHER" id="PTHR30336:SF4">
    <property type="entry name" value="ENVELOPE BIOGENESIS FACTOR ELYC"/>
    <property type="match status" value="1"/>
</dbReference>
<dbReference type="RefSeq" id="WP_212506650.1">
    <property type="nucleotide sequence ID" value="NZ_CP060696.1"/>
</dbReference>
<feature type="domain" description="DUF218" evidence="2">
    <location>
        <begin position="178"/>
        <end position="313"/>
    </location>
</feature>
<gene>
    <name evidence="3" type="ORF">H6X83_11650</name>
</gene>
<evidence type="ECO:0000313" key="3">
    <source>
        <dbReference type="EMBL" id="QNO17578.1"/>
    </source>
</evidence>
<evidence type="ECO:0000259" key="2">
    <source>
        <dbReference type="Pfam" id="PF02698"/>
    </source>
</evidence>
<dbReference type="KEGG" id="caml:H6X83_11650"/>
<dbReference type="Proteomes" id="UP000516046">
    <property type="component" value="Chromosome"/>
</dbReference>
<dbReference type="EMBL" id="CP060696">
    <property type="protein sequence ID" value="QNO17578.1"/>
    <property type="molecule type" value="Genomic_DNA"/>
</dbReference>
<feature type="transmembrane region" description="Helical" evidence="1">
    <location>
        <begin position="110"/>
        <end position="132"/>
    </location>
</feature>
<protein>
    <submittedName>
        <fullName evidence="3">YdcF family protein</fullName>
    </submittedName>
</protein>
<dbReference type="PANTHER" id="PTHR30336">
    <property type="entry name" value="INNER MEMBRANE PROTEIN, PROBABLE PERMEASE"/>
    <property type="match status" value="1"/>
</dbReference>
<reference evidence="3 4" key="1">
    <citation type="submission" date="2020-08" db="EMBL/GenBank/DDBJ databases">
        <authorList>
            <person name="Ren C."/>
            <person name="Gu Y."/>
            <person name="Xu Y."/>
        </authorList>
    </citation>
    <scope>NUCLEOTIDE SEQUENCE [LARGE SCALE GENOMIC DNA]</scope>
    <source>
        <strain evidence="3 4">LBM18003</strain>
    </source>
</reference>
<feature type="transmembrane region" description="Helical" evidence="1">
    <location>
        <begin position="144"/>
        <end position="165"/>
    </location>
</feature>
<dbReference type="CDD" id="cd06259">
    <property type="entry name" value="YdcF-like"/>
    <property type="match status" value="1"/>
</dbReference>
<dbReference type="AlphaFoldDB" id="A0A7G9WFW6"/>
<dbReference type="GO" id="GO:0005886">
    <property type="term" value="C:plasma membrane"/>
    <property type="evidence" value="ECO:0007669"/>
    <property type="project" value="TreeGrafter"/>
</dbReference>
<organism evidence="3 4">
    <name type="scientific">Caproicibacterium amylolyticum</name>
    <dbReference type="NCBI Taxonomy" id="2766537"/>
    <lineage>
        <taxon>Bacteria</taxon>
        <taxon>Bacillati</taxon>
        <taxon>Bacillota</taxon>
        <taxon>Clostridia</taxon>
        <taxon>Eubacteriales</taxon>
        <taxon>Oscillospiraceae</taxon>
        <taxon>Caproicibacterium</taxon>
    </lineage>
</organism>
<feature type="transmembrane region" description="Helical" evidence="1">
    <location>
        <begin position="51"/>
        <end position="72"/>
    </location>
</feature>
<name>A0A7G9WFW6_9FIRM</name>
<sequence length="329" mass="35658">MSRYAPAKENSSGSKLLLPGLLLAAAFAVFTIVRGLQLQINWKTVTPEMDILFPLWITLAVVSLVIALWGSLKNAAGRFPALGWILRIALIVLFGWIIISAVRQFNIMNIGSWLFCGISLFGIIGCVLWPLLRKFPATHVISSIFAFLYLIVGFVCLYLGLNMYFGAQGPAAPNGTPVLVLGSQVNGTKPNTDLQIRIDTAAAWLKKNPQSKAVACGGKGGGESISEAECIRRGLTAKGIDNSRILLDDKSINTEENIKNAAKLLKGAKSAAIVTDDYHTCRARLIAKNASLQSYPVPAKTPDSCRAVSIMREFLALPVQILNIHHLFV</sequence>
<dbReference type="Pfam" id="PF02698">
    <property type="entry name" value="DUF218"/>
    <property type="match status" value="1"/>
</dbReference>
<proteinExistence type="predicted"/>
<evidence type="ECO:0000256" key="1">
    <source>
        <dbReference type="SAM" id="Phobius"/>
    </source>
</evidence>
<keyword evidence="1" id="KW-0812">Transmembrane</keyword>
<keyword evidence="1" id="KW-0472">Membrane</keyword>
<dbReference type="Gene3D" id="3.40.50.620">
    <property type="entry name" value="HUPs"/>
    <property type="match status" value="1"/>
</dbReference>
<dbReference type="InterPro" id="IPR014729">
    <property type="entry name" value="Rossmann-like_a/b/a_fold"/>
</dbReference>